<dbReference type="RefSeq" id="WP_344568228.1">
    <property type="nucleotide sequence ID" value="NZ_BAAARJ010000015.1"/>
</dbReference>
<accession>A0ABP6CVD7</accession>
<proteinExistence type="predicted"/>
<keyword evidence="4" id="KW-1185">Reference proteome</keyword>
<dbReference type="SUPFAM" id="SSF53474">
    <property type="entry name" value="alpha/beta-Hydrolases"/>
    <property type="match status" value="1"/>
</dbReference>
<protein>
    <submittedName>
        <fullName evidence="3">Alpha/beta fold hydrolase</fullName>
    </submittedName>
</protein>
<dbReference type="GO" id="GO:0016787">
    <property type="term" value="F:hydrolase activity"/>
    <property type="evidence" value="ECO:0007669"/>
    <property type="project" value="UniProtKB-KW"/>
</dbReference>
<dbReference type="Gene3D" id="3.40.50.1820">
    <property type="entry name" value="alpha/beta hydrolase"/>
    <property type="match status" value="1"/>
</dbReference>
<name>A0ABP6CVD7_9ACTN</name>
<comment type="caution">
    <text evidence="3">The sequence shown here is derived from an EMBL/GenBank/DDBJ whole genome shotgun (WGS) entry which is preliminary data.</text>
</comment>
<feature type="compositionally biased region" description="Low complexity" evidence="1">
    <location>
        <begin position="32"/>
        <end position="41"/>
    </location>
</feature>
<feature type="domain" description="AB hydrolase-1" evidence="2">
    <location>
        <begin position="62"/>
        <end position="329"/>
    </location>
</feature>
<dbReference type="PANTHER" id="PTHR37017:SF11">
    <property type="entry name" value="ESTERASE_LIPASE_THIOESTERASE DOMAIN-CONTAINING PROTEIN"/>
    <property type="match status" value="1"/>
</dbReference>
<gene>
    <name evidence="3" type="ORF">GCM10009863_45980</name>
</gene>
<keyword evidence="3" id="KW-0378">Hydrolase</keyword>
<dbReference type="InterPro" id="IPR000073">
    <property type="entry name" value="AB_hydrolase_1"/>
</dbReference>
<dbReference type="PANTHER" id="PTHR37017">
    <property type="entry name" value="AB HYDROLASE-1 DOMAIN-CONTAINING PROTEIN-RELATED"/>
    <property type="match status" value="1"/>
</dbReference>
<feature type="region of interest" description="Disordered" evidence="1">
    <location>
        <begin position="1"/>
        <end position="41"/>
    </location>
</feature>
<feature type="compositionally biased region" description="Polar residues" evidence="1">
    <location>
        <begin position="1"/>
        <end position="25"/>
    </location>
</feature>
<evidence type="ECO:0000256" key="1">
    <source>
        <dbReference type="SAM" id="MobiDB-lite"/>
    </source>
</evidence>
<organism evidence="3 4">
    <name type="scientific">Streptomyces axinellae</name>
    <dbReference type="NCBI Taxonomy" id="552788"/>
    <lineage>
        <taxon>Bacteria</taxon>
        <taxon>Bacillati</taxon>
        <taxon>Actinomycetota</taxon>
        <taxon>Actinomycetes</taxon>
        <taxon>Kitasatosporales</taxon>
        <taxon>Streptomycetaceae</taxon>
        <taxon>Streptomyces</taxon>
    </lineage>
</organism>
<reference evidence="4" key="1">
    <citation type="journal article" date="2019" name="Int. J. Syst. Evol. Microbiol.">
        <title>The Global Catalogue of Microorganisms (GCM) 10K type strain sequencing project: providing services to taxonomists for standard genome sequencing and annotation.</title>
        <authorList>
            <consortium name="The Broad Institute Genomics Platform"/>
            <consortium name="The Broad Institute Genome Sequencing Center for Infectious Disease"/>
            <person name="Wu L."/>
            <person name="Ma J."/>
        </authorList>
    </citation>
    <scope>NUCLEOTIDE SEQUENCE [LARGE SCALE GENOMIC DNA]</scope>
    <source>
        <strain evidence="4">JCM 16373</strain>
    </source>
</reference>
<evidence type="ECO:0000313" key="4">
    <source>
        <dbReference type="Proteomes" id="UP001501447"/>
    </source>
</evidence>
<dbReference type="InterPro" id="IPR029058">
    <property type="entry name" value="AB_hydrolase_fold"/>
</dbReference>
<evidence type="ECO:0000259" key="2">
    <source>
        <dbReference type="Pfam" id="PF12697"/>
    </source>
</evidence>
<evidence type="ECO:0000313" key="3">
    <source>
        <dbReference type="EMBL" id="GAA2626009.1"/>
    </source>
</evidence>
<dbReference type="Proteomes" id="UP001501447">
    <property type="component" value="Unassembled WGS sequence"/>
</dbReference>
<dbReference type="InterPro" id="IPR052897">
    <property type="entry name" value="Sec-Metab_Biosynth_Hydrolase"/>
</dbReference>
<dbReference type="Pfam" id="PF12697">
    <property type="entry name" value="Abhydrolase_6"/>
    <property type="match status" value="1"/>
</dbReference>
<dbReference type="EMBL" id="BAAARJ010000015">
    <property type="protein sequence ID" value="GAA2626009.1"/>
    <property type="molecule type" value="Genomic_DNA"/>
</dbReference>
<sequence>MQPPLNSANTEHTARNGSIASSETAARTEPVASTEDAASTDSAAGIDVAADRADTELTGTVFVLVHGAWHGSWQWAATQRALAGLGAASVAVDLPGHGFGAPLPSGYLLPDRSGLLTERSQLADVTMDDCADAVLDTLRRVRRYGRVVLVAHSAGGGPASLAAERAPELVDRVVYLSAFVPAGRPRFFDYLSAPENATARGQGLNLGDPGELGAVRIDPLSPDPAYVEELRQTHYHDTRADRFDRWRIALSPDLPLAIPATPVDLTPARWGRIPRTFVRCADDRALPTAAQDLMIAEADRAMPGEPFTVRTLPGSHSPFAARPQELAEALVR</sequence>